<proteinExistence type="predicted"/>
<protein>
    <submittedName>
        <fullName evidence="1">Uncharacterized protein</fullName>
    </submittedName>
</protein>
<evidence type="ECO:0000313" key="2">
    <source>
        <dbReference type="Proteomes" id="UP000320390"/>
    </source>
</evidence>
<accession>A0A518ELB7</accession>
<sequence>MRARDSFSRFVSVQDSIHGVSSGLQFVPIMLYAPRPLTLLTLALAVSPAWSSPVAPMTQVGQATPLAPFIGEQFEGFESQSTQFGGQHPPTGAPCLLGGAFGGTASICATSFPNLIQIHDATLSPYCGSMHRSGNRQFGAFLSSFSLVMGADQVALGGYFASDTIDPQVPDSRLWEVVFLDDLGIELDRRLLQLQGPCGAYEWHGWTLPTGTRRLDFEIVTTFRSLLIDDLMISAVTPIGDAHCESEETSLRERGFCSATGSTSAAANQLRLRAWQLPENTFGFFLTSRGAGMVPAAGGSAGTLCLGGAIGRYVGPGQIKNSGTARAFELDLDLAAMPQPNGAVPVVAGETWHFQAWFRDVEPGPAMTPTSNFTGGLRITFD</sequence>
<gene>
    <name evidence="1" type="ORF">Poly30_03800</name>
</gene>
<keyword evidence="2" id="KW-1185">Reference proteome</keyword>
<dbReference type="Proteomes" id="UP000320390">
    <property type="component" value="Chromosome"/>
</dbReference>
<evidence type="ECO:0000313" key="1">
    <source>
        <dbReference type="EMBL" id="QDV04886.1"/>
    </source>
</evidence>
<name>A0A518ELB7_9BACT</name>
<reference evidence="1 2" key="1">
    <citation type="submission" date="2019-02" db="EMBL/GenBank/DDBJ databases">
        <title>Deep-cultivation of Planctomycetes and their phenomic and genomic characterization uncovers novel biology.</title>
        <authorList>
            <person name="Wiegand S."/>
            <person name="Jogler M."/>
            <person name="Boedeker C."/>
            <person name="Pinto D."/>
            <person name="Vollmers J."/>
            <person name="Rivas-Marin E."/>
            <person name="Kohn T."/>
            <person name="Peeters S.H."/>
            <person name="Heuer A."/>
            <person name="Rast P."/>
            <person name="Oberbeckmann S."/>
            <person name="Bunk B."/>
            <person name="Jeske O."/>
            <person name="Meyerdierks A."/>
            <person name="Storesund J.E."/>
            <person name="Kallscheuer N."/>
            <person name="Luecker S."/>
            <person name="Lage O.M."/>
            <person name="Pohl T."/>
            <person name="Merkel B.J."/>
            <person name="Hornburger P."/>
            <person name="Mueller R.-W."/>
            <person name="Bruemmer F."/>
            <person name="Labrenz M."/>
            <person name="Spormann A.M."/>
            <person name="Op den Camp H."/>
            <person name="Overmann J."/>
            <person name="Amann R."/>
            <person name="Jetten M.S.M."/>
            <person name="Mascher T."/>
            <person name="Medema M.H."/>
            <person name="Devos D.P."/>
            <person name="Kaster A.-K."/>
            <person name="Ovreas L."/>
            <person name="Rohde M."/>
            <person name="Galperin M.Y."/>
            <person name="Jogler C."/>
        </authorList>
    </citation>
    <scope>NUCLEOTIDE SEQUENCE [LARGE SCALE GENOMIC DNA]</scope>
    <source>
        <strain evidence="1 2">Poly30</strain>
    </source>
</reference>
<dbReference type="AlphaFoldDB" id="A0A518ELB7"/>
<dbReference type="EMBL" id="CP036434">
    <property type="protein sequence ID" value="QDV04886.1"/>
    <property type="molecule type" value="Genomic_DNA"/>
</dbReference>
<organism evidence="1 2">
    <name type="scientific">Saltatorellus ferox</name>
    <dbReference type="NCBI Taxonomy" id="2528018"/>
    <lineage>
        <taxon>Bacteria</taxon>
        <taxon>Pseudomonadati</taxon>
        <taxon>Planctomycetota</taxon>
        <taxon>Planctomycetia</taxon>
        <taxon>Planctomycetia incertae sedis</taxon>
        <taxon>Saltatorellus</taxon>
    </lineage>
</organism>